<organism evidence="5 6">
    <name type="scientific">Ectopseudomonas toyotomiensis</name>
    <dbReference type="NCBI Taxonomy" id="554344"/>
    <lineage>
        <taxon>Bacteria</taxon>
        <taxon>Pseudomonadati</taxon>
        <taxon>Pseudomonadota</taxon>
        <taxon>Gammaproteobacteria</taxon>
        <taxon>Pseudomonadales</taxon>
        <taxon>Pseudomonadaceae</taxon>
        <taxon>Ectopseudomonas</taxon>
    </lineage>
</organism>
<proteinExistence type="predicted"/>
<gene>
    <name evidence="5" type="ORF">SAMN05216177_102276</name>
</gene>
<name>A0A1I5PF02_9GAMM</name>
<feature type="domain" description="Baseplate hub protein gp44/GpP-like C-terminal" evidence="3">
    <location>
        <begin position="255"/>
        <end position="333"/>
    </location>
</feature>
<keyword evidence="6" id="KW-1185">Reference proteome</keyword>
<protein>
    <submittedName>
        <fullName evidence="5">Mu-like prophage tail protein gpP</fullName>
    </submittedName>
</protein>
<reference evidence="6" key="1">
    <citation type="submission" date="2016-10" db="EMBL/GenBank/DDBJ databases">
        <authorList>
            <person name="Varghese N."/>
            <person name="Submissions S."/>
        </authorList>
    </citation>
    <scope>NUCLEOTIDE SEQUENCE [LARGE SCALE GENOMIC DNA]</scope>
    <source>
        <strain evidence="6">JCM 15604</strain>
    </source>
</reference>
<dbReference type="AlphaFoldDB" id="A0A1I5PF02"/>
<dbReference type="Gene3D" id="3.55.50.10">
    <property type="entry name" value="Baseplate protein-like domains"/>
    <property type="match status" value="1"/>
</dbReference>
<dbReference type="PIRSF" id="PIRSF004440">
    <property type="entry name" value="GpP"/>
    <property type="match status" value="1"/>
</dbReference>
<dbReference type="Pfam" id="PF22255">
    <property type="entry name" value="Gp44-like_2nd"/>
    <property type="match status" value="1"/>
</dbReference>
<dbReference type="Gene3D" id="3.30.1920.10">
    <property type="entry name" value="Baseplate protein-like domains - 2 layer sandwich fold"/>
    <property type="match status" value="1"/>
</dbReference>
<accession>A0A1I5PF02</accession>
<dbReference type="RefSeq" id="WP_074913691.1">
    <property type="nucleotide sequence ID" value="NZ_FOXK01000002.1"/>
</dbReference>
<evidence type="ECO:0000313" key="6">
    <source>
        <dbReference type="Proteomes" id="UP000182025"/>
    </source>
</evidence>
<evidence type="ECO:0000313" key="5">
    <source>
        <dbReference type="EMBL" id="SFP32400.1"/>
    </source>
</evidence>
<dbReference type="Pfam" id="PF21683">
    <property type="entry name" value="GpP-like_1st"/>
    <property type="match status" value="1"/>
</dbReference>
<dbReference type="SUPFAM" id="SSF69279">
    <property type="entry name" value="Phage tail proteins"/>
    <property type="match status" value="2"/>
</dbReference>
<dbReference type="InterPro" id="IPR053982">
    <property type="entry name" value="Gp44/GpP-like_C"/>
</dbReference>
<sequence length="353" mass="38443">MSDEQVILQIGSDRHTGWQEVSIRLSLEQIADEFQLTLTERWSESGQVRPVSPDEACTLHIGDELVLTGFLDEVLPDYDATTHTIVANGRSKAADLVDCSGKERRFANRTLQQVAASLAQPYGIEVVDTVGATKPLRSFVLEGGQPIAEAIERAAQIRGARVVSDALGRLLIVHAVQREIRTALVLGQNIRRASGVFSNRDRFNQYIVEGQTPGDDQWNGSNASGPRGTATDPRVRRPRTTLVVCDTPADGSDCSARAELEARMRWANGRGVTYTVGGWKHEQGVWRPGDLVPVRDAYLGLDEQLLVSAVQLIDGLDGRRAELRMVPPAAFEPVPIAEATDSSGKKTGDLGWG</sequence>
<feature type="domain" description="Baseplate hub protein gp44/GpP-like second" evidence="4">
    <location>
        <begin position="93"/>
        <end position="172"/>
    </location>
</feature>
<evidence type="ECO:0000259" key="2">
    <source>
        <dbReference type="Pfam" id="PF21683"/>
    </source>
</evidence>
<dbReference type="InterPro" id="IPR026276">
    <property type="entry name" value="Baseplate_GpP"/>
</dbReference>
<dbReference type="InterPro" id="IPR053981">
    <property type="entry name" value="Gp44/GpP-like_2nd"/>
</dbReference>
<dbReference type="EMBL" id="FOXK01000002">
    <property type="protein sequence ID" value="SFP32400.1"/>
    <property type="molecule type" value="Genomic_DNA"/>
</dbReference>
<evidence type="ECO:0000256" key="1">
    <source>
        <dbReference type="SAM" id="MobiDB-lite"/>
    </source>
</evidence>
<evidence type="ECO:0000259" key="3">
    <source>
        <dbReference type="Pfam" id="PF21929"/>
    </source>
</evidence>
<feature type="region of interest" description="Disordered" evidence="1">
    <location>
        <begin position="210"/>
        <end position="235"/>
    </location>
</feature>
<dbReference type="Proteomes" id="UP000182025">
    <property type="component" value="Unassembled WGS sequence"/>
</dbReference>
<dbReference type="InterPro" id="IPR023399">
    <property type="entry name" value="Baseplate-like_2-layer_sand"/>
</dbReference>
<evidence type="ECO:0000259" key="4">
    <source>
        <dbReference type="Pfam" id="PF22255"/>
    </source>
</evidence>
<dbReference type="Pfam" id="PF21929">
    <property type="entry name" value="GpP_4th"/>
    <property type="match status" value="1"/>
</dbReference>
<dbReference type="Gene3D" id="2.30.300.10">
    <property type="entry name" value="Baseplate protein-like domain - beta roll fold"/>
    <property type="match status" value="1"/>
</dbReference>
<dbReference type="OrthoDB" id="9016931at2"/>
<feature type="domain" description="Baseplate hub protein gp44-like N-terminal" evidence="2">
    <location>
        <begin position="5"/>
        <end position="91"/>
    </location>
</feature>
<dbReference type="InterPro" id="IPR049354">
    <property type="entry name" value="GpP-like_N"/>
</dbReference>